<evidence type="ECO:0000313" key="3">
    <source>
        <dbReference type="EMBL" id="KAJ8311106.1"/>
    </source>
</evidence>
<keyword evidence="1" id="KW-0732">Signal</keyword>
<gene>
    <name evidence="3" type="ORF">KUTeg_011341</name>
</gene>
<proteinExistence type="predicted"/>
<sequence length="261" mass="29605">MLCGKKYIIVACIIFLHTAPRTAETASYRYYNEKLPWLQALKKCRDINGSLFDLSDIKSLQKSCTGYATGDIWSGHYHSLSHWLEFVGCYTELNRPKLERKSMTTSDPLECQHLCQNSTYFGLYKGDICICFGSDNYVLGNKLEADAQHCHIRCTNRTSIFCGGQKAVSVYRTVSKTFSDKPGHDCIKEDCNCVAAECKHSGLTMKKEFYKQPCSSDLATVCTTNNLQTKNDACQKITTLLEQPKEQQRPGLFYKNKPSIY</sequence>
<evidence type="ECO:0000259" key="2">
    <source>
        <dbReference type="PROSITE" id="PS51212"/>
    </source>
</evidence>
<dbReference type="Pfam" id="PF01822">
    <property type="entry name" value="WSC"/>
    <property type="match status" value="1"/>
</dbReference>
<accession>A0ABQ9F135</accession>
<evidence type="ECO:0000256" key="1">
    <source>
        <dbReference type="SAM" id="SignalP"/>
    </source>
</evidence>
<feature type="signal peptide" evidence="1">
    <location>
        <begin position="1"/>
        <end position="23"/>
    </location>
</feature>
<comment type="caution">
    <text evidence="3">The sequence shown here is derived from an EMBL/GenBank/DDBJ whole genome shotgun (WGS) entry which is preliminary data.</text>
</comment>
<protein>
    <recommendedName>
        <fullName evidence="2">WSC domain-containing protein</fullName>
    </recommendedName>
</protein>
<dbReference type="PROSITE" id="PS51212">
    <property type="entry name" value="WSC"/>
    <property type="match status" value="1"/>
</dbReference>
<dbReference type="SMART" id="SM00321">
    <property type="entry name" value="WSC"/>
    <property type="match status" value="1"/>
</dbReference>
<dbReference type="Proteomes" id="UP001217089">
    <property type="component" value="Unassembled WGS sequence"/>
</dbReference>
<feature type="domain" description="WSC" evidence="2">
    <location>
        <begin position="83"/>
        <end position="174"/>
    </location>
</feature>
<keyword evidence="4" id="KW-1185">Reference proteome</keyword>
<evidence type="ECO:0000313" key="4">
    <source>
        <dbReference type="Proteomes" id="UP001217089"/>
    </source>
</evidence>
<name>A0ABQ9F135_TEGGR</name>
<reference evidence="3 4" key="1">
    <citation type="submission" date="2022-12" db="EMBL/GenBank/DDBJ databases">
        <title>Chromosome-level genome of Tegillarca granosa.</title>
        <authorList>
            <person name="Kim J."/>
        </authorList>
    </citation>
    <scope>NUCLEOTIDE SEQUENCE [LARGE SCALE GENOMIC DNA]</scope>
    <source>
        <strain evidence="3">Teg-2019</strain>
        <tissue evidence="3">Adductor muscle</tissue>
    </source>
</reference>
<feature type="chain" id="PRO_5045675758" description="WSC domain-containing protein" evidence="1">
    <location>
        <begin position="24"/>
        <end position="261"/>
    </location>
</feature>
<dbReference type="EMBL" id="JARBDR010000576">
    <property type="protein sequence ID" value="KAJ8311106.1"/>
    <property type="molecule type" value="Genomic_DNA"/>
</dbReference>
<organism evidence="3 4">
    <name type="scientific">Tegillarca granosa</name>
    <name type="common">Malaysian cockle</name>
    <name type="synonym">Anadara granosa</name>
    <dbReference type="NCBI Taxonomy" id="220873"/>
    <lineage>
        <taxon>Eukaryota</taxon>
        <taxon>Metazoa</taxon>
        <taxon>Spiralia</taxon>
        <taxon>Lophotrochozoa</taxon>
        <taxon>Mollusca</taxon>
        <taxon>Bivalvia</taxon>
        <taxon>Autobranchia</taxon>
        <taxon>Pteriomorphia</taxon>
        <taxon>Arcoida</taxon>
        <taxon>Arcoidea</taxon>
        <taxon>Arcidae</taxon>
        <taxon>Tegillarca</taxon>
    </lineage>
</organism>
<dbReference type="InterPro" id="IPR002889">
    <property type="entry name" value="WSC_carb-bd"/>
</dbReference>